<accession>A0A7J7JYE9</accession>
<protein>
    <submittedName>
        <fullName evidence="7">Uncharacterized protein</fullName>
    </submittedName>
</protein>
<dbReference type="Proteomes" id="UP000593567">
    <property type="component" value="Unassembled WGS sequence"/>
</dbReference>
<keyword evidence="3 6" id="KW-0812">Transmembrane</keyword>
<reference evidence="7" key="1">
    <citation type="submission" date="2020-06" db="EMBL/GenBank/DDBJ databases">
        <title>Draft genome of Bugula neritina, a colonial animal packing powerful symbionts and potential medicines.</title>
        <authorList>
            <person name="Rayko M."/>
        </authorList>
    </citation>
    <scope>NUCLEOTIDE SEQUENCE [LARGE SCALE GENOMIC DNA]</scope>
    <source>
        <strain evidence="7">Kwan_BN1</strain>
    </source>
</reference>
<sequence length="314" mass="33494">MPESLPDKMRPTTSWGSHISWEKADPFGALKKLGHDKLILLLCFTVLLSYLPEAGEYSCFFVYLKLVMNFSEQAVASYIAFVGILSVLAQTVLLAILMSYLGAKTAIIIGLSAETIQLTLYGFGSTNWVMWVAGFVASVSSITYPAISAFVSSQANPDQQGVAQGVVTGIRGLCMGLGPALFGFVFYMFNVDLNDKKEGSLKSSNIMPDTRTVQAESTSLTDRLVPGPPFALGAILVLAAIVIATFIPESIKSNTKSAGNGGVVGRQLSRQTSNSTASSLLSPLLPAALIALEESRYDITKHCISSVESCIQNA</sequence>
<evidence type="ECO:0000256" key="6">
    <source>
        <dbReference type="SAM" id="Phobius"/>
    </source>
</evidence>
<evidence type="ECO:0000313" key="8">
    <source>
        <dbReference type="Proteomes" id="UP000593567"/>
    </source>
</evidence>
<dbReference type="GO" id="GO:0016020">
    <property type="term" value="C:membrane"/>
    <property type="evidence" value="ECO:0007669"/>
    <property type="project" value="UniProtKB-SubCell"/>
</dbReference>
<evidence type="ECO:0000256" key="3">
    <source>
        <dbReference type="ARBA" id="ARBA00022692"/>
    </source>
</evidence>
<dbReference type="EMBL" id="VXIV02001713">
    <property type="protein sequence ID" value="KAF6030366.1"/>
    <property type="molecule type" value="Genomic_DNA"/>
</dbReference>
<keyword evidence="8" id="KW-1185">Reference proteome</keyword>
<evidence type="ECO:0000313" key="7">
    <source>
        <dbReference type="EMBL" id="KAF6030366.1"/>
    </source>
</evidence>
<dbReference type="InterPro" id="IPR011701">
    <property type="entry name" value="MFS"/>
</dbReference>
<gene>
    <name evidence="7" type="ORF">EB796_011351</name>
</gene>
<evidence type="ECO:0000256" key="4">
    <source>
        <dbReference type="ARBA" id="ARBA00022989"/>
    </source>
</evidence>
<dbReference type="OrthoDB" id="419616at2759"/>
<feature type="transmembrane region" description="Helical" evidence="6">
    <location>
        <begin position="230"/>
        <end position="247"/>
    </location>
</feature>
<feature type="transmembrane region" description="Helical" evidence="6">
    <location>
        <begin position="172"/>
        <end position="189"/>
    </location>
</feature>
<dbReference type="GO" id="GO:0022857">
    <property type="term" value="F:transmembrane transporter activity"/>
    <property type="evidence" value="ECO:0007669"/>
    <property type="project" value="InterPro"/>
</dbReference>
<name>A0A7J7JYE9_BUGNE</name>
<dbReference type="PANTHER" id="PTHR23504">
    <property type="entry name" value="MAJOR FACILITATOR SUPERFAMILY DOMAIN-CONTAINING PROTEIN 10"/>
    <property type="match status" value="1"/>
</dbReference>
<organism evidence="7 8">
    <name type="scientific">Bugula neritina</name>
    <name type="common">Brown bryozoan</name>
    <name type="synonym">Sertularia neritina</name>
    <dbReference type="NCBI Taxonomy" id="10212"/>
    <lineage>
        <taxon>Eukaryota</taxon>
        <taxon>Metazoa</taxon>
        <taxon>Spiralia</taxon>
        <taxon>Lophotrochozoa</taxon>
        <taxon>Bryozoa</taxon>
        <taxon>Gymnolaemata</taxon>
        <taxon>Cheilostomatida</taxon>
        <taxon>Flustrina</taxon>
        <taxon>Buguloidea</taxon>
        <taxon>Bugulidae</taxon>
        <taxon>Bugula</taxon>
    </lineage>
</organism>
<dbReference type="InterPro" id="IPR036259">
    <property type="entry name" value="MFS_trans_sf"/>
</dbReference>
<keyword evidence="4 6" id="KW-1133">Transmembrane helix</keyword>
<dbReference type="PRINTS" id="PR01035">
    <property type="entry name" value="TCRTETA"/>
</dbReference>
<dbReference type="AlphaFoldDB" id="A0A7J7JYE9"/>
<evidence type="ECO:0000256" key="5">
    <source>
        <dbReference type="ARBA" id="ARBA00023136"/>
    </source>
</evidence>
<dbReference type="SUPFAM" id="SSF103473">
    <property type="entry name" value="MFS general substrate transporter"/>
    <property type="match status" value="1"/>
</dbReference>
<evidence type="ECO:0000256" key="1">
    <source>
        <dbReference type="ARBA" id="ARBA00004141"/>
    </source>
</evidence>
<feature type="transmembrane region" description="Helical" evidence="6">
    <location>
        <begin position="75"/>
        <end position="98"/>
    </location>
</feature>
<dbReference type="InterPro" id="IPR001958">
    <property type="entry name" value="Tet-R_TetA/multi-R_MdtG-like"/>
</dbReference>
<dbReference type="PANTHER" id="PTHR23504:SF1">
    <property type="entry name" value="GH21943P-RELATED"/>
    <property type="match status" value="1"/>
</dbReference>
<dbReference type="Pfam" id="PF07690">
    <property type="entry name" value="MFS_1"/>
    <property type="match status" value="1"/>
</dbReference>
<evidence type="ECO:0000256" key="2">
    <source>
        <dbReference type="ARBA" id="ARBA00022448"/>
    </source>
</evidence>
<comment type="caution">
    <text evidence="7">The sequence shown here is derived from an EMBL/GenBank/DDBJ whole genome shotgun (WGS) entry which is preliminary data.</text>
</comment>
<feature type="transmembrane region" description="Helical" evidence="6">
    <location>
        <begin position="38"/>
        <end position="63"/>
    </location>
</feature>
<comment type="subcellular location">
    <subcellularLocation>
        <location evidence="1">Membrane</location>
        <topology evidence="1">Multi-pass membrane protein</topology>
    </subcellularLocation>
</comment>
<proteinExistence type="predicted"/>
<feature type="transmembrane region" description="Helical" evidence="6">
    <location>
        <begin position="129"/>
        <end position="151"/>
    </location>
</feature>
<keyword evidence="2" id="KW-0813">Transport</keyword>
<keyword evidence="5 6" id="KW-0472">Membrane</keyword>
<dbReference type="Gene3D" id="1.20.1250.20">
    <property type="entry name" value="MFS general substrate transporter like domains"/>
    <property type="match status" value="1"/>
</dbReference>